<dbReference type="GO" id="GO:1904047">
    <property type="term" value="F:S-adenosyl-L-methionine binding"/>
    <property type="evidence" value="ECO:0007669"/>
    <property type="project" value="TreeGrafter"/>
</dbReference>
<evidence type="ECO:0000256" key="2">
    <source>
        <dbReference type="ARBA" id="ARBA00022679"/>
    </source>
</evidence>
<protein>
    <submittedName>
        <fullName evidence="5">DNA adenine methylase</fullName>
    </submittedName>
</protein>
<dbReference type="AlphaFoldDB" id="A0A101XRD0"/>
<feature type="binding site" evidence="4">
    <location>
        <position position="8"/>
    </location>
    <ligand>
        <name>S-adenosyl-L-methionine</name>
        <dbReference type="ChEBI" id="CHEBI:59789"/>
    </ligand>
</feature>
<proteinExistence type="predicted"/>
<name>A0A101XRD0_9BACL</name>
<dbReference type="EMBL" id="LPVJ01000027">
    <property type="protein sequence ID" value="KUO96148.1"/>
    <property type="molecule type" value="Genomic_DNA"/>
</dbReference>
<keyword evidence="2" id="KW-0808">Transferase</keyword>
<sequence length="266" mass="30978">MVPSPIKWQGGKARLRRIILPRIPEHVCYVEPFFGAGWVFFAKPKSNVEVIADVNAELMNFFSVLKSDVEGFLQQFDWTLYSREEFVHIMERRGLERGPLTRAYDFFYRIQSHFGGKYNNAIDWGYGRGKPAFDFGGIRPRMELAHERLRGVYIENRPFHDVIPRFDGPDTFFYCDPPYFDLTGYHQHPFAKEDHLRLRDTLASVQGKWLLSINDHPEVRHWYADFPMDAVDVLYSISRQKSGLKSGELLISNYALPTSHEEGVVP</sequence>
<dbReference type="PRINTS" id="PR00505">
    <property type="entry name" value="D12N6MTFRASE"/>
</dbReference>
<dbReference type="SUPFAM" id="SSF53335">
    <property type="entry name" value="S-adenosyl-L-methionine-dependent methyltransferases"/>
    <property type="match status" value="1"/>
</dbReference>
<dbReference type="PIRSF" id="PIRSF000398">
    <property type="entry name" value="M_m6A_EcoRV"/>
    <property type="match status" value="1"/>
</dbReference>
<evidence type="ECO:0000313" key="6">
    <source>
        <dbReference type="Proteomes" id="UP000053557"/>
    </source>
</evidence>
<dbReference type="GO" id="GO:0009007">
    <property type="term" value="F:site-specific DNA-methyltransferase (adenine-specific) activity"/>
    <property type="evidence" value="ECO:0007669"/>
    <property type="project" value="UniProtKB-EC"/>
</dbReference>
<dbReference type="PANTHER" id="PTHR30481:SF4">
    <property type="entry name" value="SITE-SPECIFIC DNA-METHYLTRANSFERASE (ADENINE-SPECIFIC)"/>
    <property type="match status" value="1"/>
</dbReference>
<dbReference type="RefSeq" id="WP_067714952.1">
    <property type="nucleotide sequence ID" value="NZ_LPVJ01000027.1"/>
</dbReference>
<keyword evidence="1 5" id="KW-0489">Methyltransferase</keyword>
<evidence type="ECO:0000256" key="3">
    <source>
        <dbReference type="ARBA" id="ARBA00022691"/>
    </source>
</evidence>
<dbReference type="OrthoDB" id="9805629at2"/>
<dbReference type="InterPro" id="IPR029063">
    <property type="entry name" value="SAM-dependent_MTases_sf"/>
</dbReference>
<evidence type="ECO:0000256" key="1">
    <source>
        <dbReference type="ARBA" id="ARBA00022603"/>
    </source>
</evidence>
<evidence type="ECO:0000313" key="5">
    <source>
        <dbReference type="EMBL" id="KUO96148.1"/>
    </source>
</evidence>
<gene>
    <name evidence="5" type="ORF">ATW55_14540</name>
</gene>
<feature type="binding site" evidence="4">
    <location>
        <position position="12"/>
    </location>
    <ligand>
        <name>S-adenosyl-L-methionine</name>
        <dbReference type="ChEBI" id="CHEBI:59789"/>
    </ligand>
</feature>
<dbReference type="GO" id="GO:0009307">
    <property type="term" value="P:DNA restriction-modification system"/>
    <property type="evidence" value="ECO:0007669"/>
    <property type="project" value="InterPro"/>
</dbReference>
<dbReference type="REBASE" id="147144">
    <property type="entry name" value="M.AfeITV01ORF14540P"/>
</dbReference>
<organism evidence="5 6">
    <name type="scientific">Ferroacidibacillus organovorans</name>
    <dbReference type="NCBI Taxonomy" id="1765683"/>
    <lineage>
        <taxon>Bacteria</taxon>
        <taxon>Bacillati</taxon>
        <taxon>Bacillota</taxon>
        <taxon>Bacilli</taxon>
        <taxon>Bacillales</taxon>
        <taxon>Alicyclobacillaceae</taxon>
        <taxon>Ferroacidibacillus</taxon>
    </lineage>
</organism>
<reference evidence="5 6" key="1">
    <citation type="submission" date="2015-12" db="EMBL/GenBank/DDBJ databases">
        <title>Draft genome sequence of Acidibacillus ferrooxidans ITV001, isolated from a chalcopyrite acid mine drainage site in Brazil.</title>
        <authorList>
            <person name="Dall'Agnol H."/>
            <person name="Nancucheo I."/>
            <person name="Johnson B."/>
            <person name="Oliveira R."/>
            <person name="Leite L."/>
            <person name="Pylro V."/>
            <person name="Nunes G.L."/>
            <person name="Tzotzos G."/>
            <person name="Fernandes G.R."/>
            <person name="Dutra J."/>
            <person name="Orellana S.C."/>
            <person name="Oliveira G."/>
        </authorList>
    </citation>
    <scope>NUCLEOTIDE SEQUENCE [LARGE SCALE GENOMIC DNA]</scope>
    <source>
        <strain evidence="6">ITV01</strain>
    </source>
</reference>
<comment type="caution">
    <text evidence="5">The sequence shown here is derived from an EMBL/GenBank/DDBJ whole genome shotgun (WGS) entry which is preliminary data.</text>
</comment>
<dbReference type="Gene3D" id="3.40.50.150">
    <property type="entry name" value="Vaccinia Virus protein VP39"/>
    <property type="match status" value="2"/>
</dbReference>
<dbReference type="PANTHER" id="PTHR30481">
    <property type="entry name" value="DNA ADENINE METHYLASE"/>
    <property type="match status" value="1"/>
</dbReference>
<dbReference type="Pfam" id="PF02086">
    <property type="entry name" value="MethyltransfD12"/>
    <property type="match status" value="1"/>
</dbReference>
<dbReference type="GO" id="GO:0043565">
    <property type="term" value="F:sequence-specific DNA binding"/>
    <property type="evidence" value="ECO:0007669"/>
    <property type="project" value="TreeGrafter"/>
</dbReference>
<dbReference type="InterPro" id="IPR012263">
    <property type="entry name" value="M_m6A_EcoRV"/>
</dbReference>
<accession>A0A101XRD0</accession>
<keyword evidence="6" id="KW-1185">Reference proteome</keyword>
<evidence type="ECO:0000256" key="4">
    <source>
        <dbReference type="PIRSR" id="PIRSR000398-1"/>
    </source>
</evidence>
<dbReference type="Proteomes" id="UP000053557">
    <property type="component" value="Unassembled WGS sequence"/>
</dbReference>
<dbReference type="InterPro" id="IPR012327">
    <property type="entry name" value="MeTrfase_D12"/>
</dbReference>
<dbReference type="GO" id="GO:0032259">
    <property type="term" value="P:methylation"/>
    <property type="evidence" value="ECO:0007669"/>
    <property type="project" value="UniProtKB-KW"/>
</dbReference>
<feature type="binding site" evidence="4">
    <location>
        <position position="53"/>
    </location>
    <ligand>
        <name>S-adenosyl-L-methionine</name>
        <dbReference type="ChEBI" id="CHEBI:59789"/>
    </ligand>
</feature>
<feature type="binding site" evidence="4">
    <location>
        <position position="176"/>
    </location>
    <ligand>
        <name>S-adenosyl-L-methionine</name>
        <dbReference type="ChEBI" id="CHEBI:59789"/>
    </ligand>
</feature>
<dbReference type="GO" id="GO:0006298">
    <property type="term" value="P:mismatch repair"/>
    <property type="evidence" value="ECO:0007669"/>
    <property type="project" value="TreeGrafter"/>
</dbReference>
<keyword evidence="3" id="KW-0949">S-adenosyl-L-methionine</keyword>